<gene>
    <name evidence="1" type="ORF">Zmor_008931</name>
</gene>
<organism evidence="1 2">
    <name type="scientific">Zophobas morio</name>
    <dbReference type="NCBI Taxonomy" id="2755281"/>
    <lineage>
        <taxon>Eukaryota</taxon>
        <taxon>Metazoa</taxon>
        <taxon>Ecdysozoa</taxon>
        <taxon>Arthropoda</taxon>
        <taxon>Hexapoda</taxon>
        <taxon>Insecta</taxon>
        <taxon>Pterygota</taxon>
        <taxon>Neoptera</taxon>
        <taxon>Endopterygota</taxon>
        <taxon>Coleoptera</taxon>
        <taxon>Polyphaga</taxon>
        <taxon>Cucujiformia</taxon>
        <taxon>Tenebrionidae</taxon>
        <taxon>Zophobas</taxon>
    </lineage>
</organism>
<name>A0AA38HII7_9CUCU</name>
<dbReference type="AlphaFoldDB" id="A0AA38HII7"/>
<evidence type="ECO:0000313" key="2">
    <source>
        <dbReference type="Proteomes" id="UP001168821"/>
    </source>
</evidence>
<accession>A0AA38HII7</accession>
<comment type="caution">
    <text evidence="1">The sequence shown here is derived from an EMBL/GenBank/DDBJ whole genome shotgun (WGS) entry which is preliminary data.</text>
</comment>
<proteinExistence type="predicted"/>
<dbReference type="EMBL" id="JALNTZ010002567">
    <property type="protein sequence ID" value="KAJ3616936.1"/>
    <property type="molecule type" value="Genomic_DNA"/>
</dbReference>
<evidence type="ECO:0000313" key="1">
    <source>
        <dbReference type="EMBL" id="KAJ3616936.1"/>
    </source>
</evidence>
<dbReference type="Proteomes" id="UP001168821">
    <property type="component" value="Unassembled WGS sequence"/>
</dbReference>
<reference evidence="1" key="1">
    <citation type="journal article" date="2023" name="G3 (Bethesda)">
        <title>Whole genome assemblies of Zophobas morio and Tenebrio molitor.</title>
        <authorList>
            <person name="Kaur S."/>
            <person name="Stinson S.A."/>
            <person name="diCenzo G.C."/>
        </authorList>
    </citation>
    <scope>NUCLEOTIDE SEQUENCE</scope>
    <source>
        <strain evidence="1">QUZm001</strain>
    </source>
</reference>
<sequence length="102" mass="11043">MDYSGKGDSTVDYNLLSSKTKSVEMTDGNATPKNDIYGKPVLESTEVRYMNGNDGSSYGEDATQMVRKNGGEVAGGLDNLIKMNGLGNVEDLKDVNHKYKVT</sequence>
<keyword evidence="2" id="KW-1185">Reference proteome</keyword>
<protein>
    <submittedName>
        <fullName evidence="1">Uncharacterized protein</fullName>
    </submittedName>
</protein>